<evidence type="ECO:0000256" key="2">
    <source>
        <dbReference type="SAM" id="SignalP"/>
    </source>
</evidence>
<feature type="transmembrane region" description="Helical" evidence="1">
    <location>
        <begin position="99"/>
        <end position="121"/>
    </location>
</feature>
<feature type="chain" id="PRO_5022020739" evidence="2">
    <location>
        <begin position="22"/>
        <end position="150"/>
    </location>
</feature>
<dbReference type="EMBL" id="SPUK01000012">
    <property type="protein sequence ID" value="TQV93435.1"/>
    <property type="molecule type" value="Genomic_DNA"/>
</dbReference>
<evidence type="ECO:0000313" key="3">
    <source>
        <dbReference type="EMBL" id="TQV93435.1"/>
    </source>
</evidence>
<evidence type="ECO:0000313" key="4">
    <source>
        <dbReference type="Proteomes" id="UP000315783"/>
    </source>
</evidence>
<dbReference type="AlphaFoldDB" id="A0A545VU37"/>
<dbReference type="Proteomes" id="UP000315783">
    <property type="component" value="Unassembled WGS sequence"/>
</dbReference>
<accession>A0A545VU37</accession>
<organism evidence="3 4">
    <name type="scientific">Cordyceps javanica</name>
    <dbReference type="NCBI Taxonomy" id="43265"/>
    <lineage>
        <taxon>Eukaryota</taxon>
        <taxon>Fungi</taxon>
        <taxon>Dikarya</taxon>
        <taxon>Ascomycota</taxon>
        <taxon>Pezizomycotina</taxon>
        <taxon>Sordariomycetes</taxon>
        <taxon>Hypocreomycetidae</taxon>
        <taxon>Hypocreales</taxon>
        <taxon>Cordycipitaceae</taxon>
        <taxon>Cordyceps</taxon>
    </lineage>
</organism>
<keyword evidence="1" id="KW-1133">Transmembrane helix</keyword>
<evidence type="ECO:0000256" key="1">
    <source>
        <dbReference type="SAM" id="Phobius"/>
    </source>
</evidence>
<gene>
    <name evidence="3" type="ORF">IF1G_08013</name>
</gene>
<sequence length="150" mass="15883">MRASVMVTCLAVAATATPTRPRIIKGWRDDDGSVSGFDAADSQNLVGQAVFSAVHAVADPTDGDAVTWKCGDKPPLGSEVECSEDAHGTRFFENLNLNSLYSCIKSAVLFCTVWIALALLFEVDKAPHTRDASLIEAGMPPADAKTGDLI</sequence>
<keyword evidence="4" id="KW-1185">Reference proteome</keyword>
<feature type="signal peptide" evidence="2">
    <location>
        <begin position="1"/>
        <end position="21"/>
    </location>
</feature>
<reference evidence="3 4" key="1">
    <citation type="journal article" date="2019" name="Appl. Microbiol. Biotechnol.">
        <title>Genome sequence of Isaria javanica and comparative genome analysis insights into family S53 peptidase evolution in fungal entomopathogens.</title>
        <authorList>
            <person name="Lin R."/>
            <person name="Zhang X."/>
            <person name="Xin B."/>
            <person name="Zou M."/>
            <person name="Gao Y."/>
            <person name="Qin F."/>
            <person name="Hu Q."/>
            <person name="Xie B."/>
            <person name="Cheng X."/>
        </authorList>
    </citation>
    <scope>NUCLEOTIDE SEQUENCE [LARGE SCALE GENOMIC DNA]</scope>
    <source>
        <strain evidence="3 4">IJ1G</strain>
    </source>
</reference>
<name>A0A545VU37_9HYPO</name>
<keyword evidence="1" id="KW-0472">Membrane</keyword>
<comment type="caution">
    <text evidence="3">The sequence shown here is derived from an EMBL/GenBank/DDBJ whole genome shotgun (WGS) entry which is preliminary data.</text>
</comment>
<proteinExistence type="predicted"/>
<keyword evidence="2" id="KW-0732">Signal</keyword>
<protein>
    <submittedName>
        <fullName evidence="3">Uncharacterized protein</fullName>
    </submittedName>
</protein>
<keyword evidence="1" id="KW-0812">Transmembrane</keyword>